<dbReference type="SMART" id="SM00584">
    <property type="entry name" value="TLDc"/>
    <property type="match status" value="1"/>
</dbReference>
<dbReference type="Pfam" id="PF12796">
    <property type="entry name" value="Ank_2"/>
    <property type="match status" value="3"/>
</dbReference>
<evidence type="ECO:0000259" key="2">
    <source>
        <dbReference type="PROSITE" id="PS50097"/>
    </source>
</evidence>
<reference evidence="4" key="1">
    <citation type="submission" date="2022-10" db="EMBL/GenBank/DDBJ databases">
        <title>Novel sulphate-reducing endosymbionts in the free-living metamonad Anaeramoeba.</title>
        <authorList>
            <person name="Jerlstrom-Hultqvist J."/>
            <person name="Cepicka I."/>
            <person name="Gallot-Lavallee L."/>
            <person name="Salas-Leiva D."/>
            <person name="Curtis B.A."/>
            <person name="Zahonova K."/>
            <person name="Pipaliya S."/>
            <person name="Dacks J."/>
            <person name="Roger A.J."/>
        </authorList>
    </citation>
    <scope>NUCLEOTIDE SEQUENCE</scope>
    <source>
        <strain evidence="4">BMAN</strain>
    </source>
</reference>
<dbReference type="SUPFAM" id="SSF54695">
    <property type="entry name" value="POZ domain"/>
    <property type="match status" value="2"/>
</dbReference>
<feature type="repeat" description="ANK" evidence="1">
    <location>
        <begin position="306"/>
        <end position="340"/>
    </location>
</feature>
<dbReference type="PROSITE" id="PS50088">
    <property type="entry name" value="ANK_REPEAT"/>
    <property type="match status" value="9"/>
</dbReference>
<dbReference type="OrthoDB" id="533508at2759"/>
<name>A0A9Q0LWI7_ANAIG</name>
<organism evidence="4 5">
    <name type="scientific">Anaeramoeba ignava</name>
    <name type="common">Anaerobic marine amoeba</name>
    <dbReference type="NCBI Taxonomy" id="1746090"/>
    <lineage>
        <taxon>Eukaryota</taxon>
        <taxon>Metamonada</taxon>
        <taxon>Anaeramoebidae</taxon>
        <taxon>Anaeramoeba</taxon>
    </lineage>
</organism>
<dbReference type="SMART" id="SM00875">
    <property type="entry name" value="BACK"/>
    <property type="match status" value="1"/>
</dbReference>
<feature type="repeat" description="ANK" evidence="1">
    <location>
        <begin position="166"/>
        <end position="199"/>
    </location>
</feature>
<feature type="domain" description="BTB" evidence="2">
    <location>
        <begin position="692"/>
        <end position="761"/>
    </location>
</feature>
<feature type="repeat" description="ANK" evidence="1">
    <location>
        <begin position="270"/>
        <end position="304"/>
    </location>
</feature>
<dbReference type="Pfam" id="PF00651">
    <property type="entry name" value="BTB"/>
    <property type="match status" value="2"/>
</dbReference>
<dbReference type="InterPro" id="IPR000210">
    <property type="entry name" value="BTB/POZ_dom"/>
</dbReference>
<dbReference type="Pfam" id="PF07707">
    <property type="entry name" value="BACK"/>
    <property type="match status" value="1"/>
</dbReference>
<dbReference type="Gene3D" id="3.30.710.10">
    <property type="entry name" value="Potassium Channel Kv1.1, Chain A"/>
    <property type="match status" value="3"/>
</dbReference>
<dbReference type="Proteomes" id="UP001149090">
    <property type="component" value="Unassembled WGS sequence"/>
</dbReference>
<gene>
    <name evidence="4" type="ORF">M0811_04162</name>
</gene>
<feature type="repeat" description="ANK" evidence="1">
    <location>
        <begin position="131"/>
        <end position="165"/>
    </location>
</feature>
<feature type="repeat" description="ANK" evidence="1">
    <location>
        <begin position="28"/>
        <end position="61"/>
    </location>
</feature>
<sequence length="1155" mass="136670">MNIQQLISENNIELLKQIDYFPAFEKRQGESLLKFAIEKNSSKEVIELLIEKGSQLDFFDRSERNLLHIAIINHLPKEILDLLIEKGIDINLKSTYNETTLHCLFKDQNYSLEILEYLIEKGIDINAKTINNETALDIGFQNKNLPFEITKYLIEKGAQLDFVDRSGRNLLHISIINELPKEILYLLIEKGIDINAKTYDSETTLHIVCQNQNPSFEIIKYLIEKGIDINAKTNYNQTALYTVCQNQDLSFEIIEYLIEKGIHIDERDRYNKTALHIACQNQNISFEIIKYLIENGIDIHVKTNYFNETALHFACRNEKPSKKIIDYLIQKGIDINAQDRYHKAALSILLDRKKGNLVKFLLMNDANIYDLRGYQISKKFTNIFFKVYSINGDLNNLLNSNDNFSDYQIQSNDSSRFHVHKLILLARFDNDETILQKFTEICYNKSKKYVQLALNFLYTGFLDFQKVYEDLNQQTNLDTQKKGKKRLFKSIEEEEMEILEFFKEIGFDSNWIKLKRGRKGILKDFHQLFQQESTKDFKIIFSEKEKEIEIKAHKLILIIRSELFKGMLMLNVQDSSNQVHDYSGKSLQTIQQLIYFLYHDKFEENKINQQMIEEFQDLKDYYQLNENSIIDFLLMDLAKKKNLNLNLNLKLNFFHFFLFQFFSKMENYSNLEKLSNDLKNLFQNENHEESYFDFEIICEKNKTSFKTHKSILSSRSQYFKTLFKSKMKEYQENKLILKDVSSSILSSILNYLYSGKIEINLENVVEILIFSLKYLIDELIEISSNFIKKNFQIESIIDILKLSESMNLNQLLDSSYQFILENFEEFIKTPFFLELEENHLNSLLSSDQILSNEFEIFQSIIKWGKYKSNINQQTQIQKLDKEEKEKLQNQISNIIDKIRFIDFPKKELKTILKEDLIPNQISQKLIQFKKLQKDDQNEIEFQEFVQNQNQNSFIFKSRILYKFKSKIIQEKEHFNKLQEWINDNEFFSKMKLKFSAKKDGFDCKRWHSICDNKGKTLVIIKTKDNFIFGGFTQAGFTNDKFKWHHRYRKYDFGYIPDPNSFIFSLRNDKRDRKPVRFLIKQGRNQFSIFYSSDGGPGFGAGIDLLLDEQLKSGKSNFGHTYNLPKGIEYGTTEAKSYLSGSFDKWIVDEVETFFI</sequence>
<feature type="repeat" description="ANK" evidence="1">
    <location>
        <begin position="200"/>
        <end position="234"/>
    </location>
</feature>
<evidence type="ECO:0000313" key="4">
    <source>
        <dbReference type="EMBL" id="KAJ5079849.1"/>
    </source>
</evidence>
<feature type="domain" description="TLDc" evidence="3">
    <location>
        <begin position="966"/>
        <end position="1155"/>
    </location>
</feature>
<dbReference type="EMBL" id="JAPDFW010000022">
    <property type="protein sequence ID" value="KAJ5079849.1"/>
    <property type="molecule type" value="Genomic_DNA"/>
</dbReference>
<evidence type="ECO:0000313" key="5">
    <source>
        <dbReference type="Proteomes" id="UP001149090"/>
    </source>
</evidence>
<evidence type="ECO:0000259" key="3">
    <source>
        <dbReference type="PROSITE" id="PS51886"/>
    </source>
</evidence>
<dbReference type="AlphaFoldDB" id="A0A9Q0LWI7"/>
<dbReference type="CDD" id="cd18186">
    <property type="entry name" value="BTB_POZ_ZBTB_KLHL-like"/>
    <property type="match status" value="2"/>
</dbReference>
<dbReference type="SUPFAM" id="SSF48403">
    <property type="entry name" value="Ankyrin repeat"/>
    <property type="match status" value="1"/>
</dbReference>
<feature type="domain" description="BTB" evidence="2">
    <location>
        <begin position="405"/>
        <end position="466"/>
    </location>
</feature>
<dbReference type="PROSITE" id="PS51886">
    <property type="entry name" value="TLDC"/>
    <property type="match status" value="1"/>
</dbReference>
<dbReference type="PROSITE" id="PS50097">
    <property type="entry name" value="BTB"/>
    <property type="match status" value="3"/>
</dbReference>
<proteinExistence type="predicted"/>
<keyword evidence="1" id="KW-0040">ANK repeat</keyword>
<dbReference type="SMART" id="SM00225">
    <property type="entry name" value="BTB"/>
    <property type="match status" value="2"/>
</dbReference>
<dbReference type="InterPro" id="IPR011333">
    <property type="entry name" value="SKP1/BTB/POZ_sf"/>
</dbReference>
<comment type="caution">
    <text evidence="4">The sequence shown here is derived from an EMBL/GenBank/DDBJ whole genome shotgun (WGS) entry which is preliminary data.</text>
</comment>
<dbReference type="PANTHER" id="PTHR44207:SF1">
    <property type="entry name" value="SURFACE ANTIGEN BSPA-LIKE"/>
    <property type="match status" value="1"/>
</dbReference>
<dbReference type="InterPro" id="IPR006571">
    <property type="entry name" value="TLDc_dom"/>
</dbReference>
<feature type="domain" description="BTB" evidence="2">
    <location>
        <begin position="535"/>
        <end position="606"/>
    </location>
</feature>
<dbReference type="InterPro" id="IPR036770">
    <property type="entry name" value="Ankyrin_rpt-contain_sf"/>
</dbReference>
<feature type="repeat" description="ANK" evidence="1">
    <location>
        <begin position="235"/>
        <end position="269"/>
    </location>
</feature>
<dbReference type="InterPro" id="IPR011705">
    <property type="entry name" value="BACK"/>
</dbReference>
<dbReference type="Gene3D" id="1.25.40.20">
    <property type="entry name" value="Ankyrin repeat-containing domain"/>
    <property type="match status" value="2"/>
</dbReference>
<dbReference type="PROSITE" id="PS50297">
    <property type="entry name" value="ANK_REP_REGION"/>
    <property type="match status" value="4"/>
</dbReference>
<accession>A0A9Q0LWI7</accession>
<dbReference type="InterPro" id="IPR002110">
    <property type="entry name" value="Ankyrin_rpt"/>
</dbReference>
<dbReference type="PANTHER" id="PTHR44207">
    <property type="entry name" value="SURFACE ANTIGEN BSPA-LIKE-RELATED"/>
    <property type="match status" value="1"/>
</dbReference>
<dbReference type="Pfam" id="PF13606">
    <property type="entry name" value="Ank_3"/>
    <property type="match status" value="1"/>
</dbReference>
<dbReference type="Gene3D" id="1.25.40.420">
    <property type="match status" value="1"/>
</dbReference>
<feature type="repeat" description="ANK" evidence="1">
    <location>
        <begin position="62"/>
        <end position="95"/>
    </location>
</feature>
<keyword evidence="5" id="KW-1185">Reference proteome</keyword>
<evidence type="ECO:0000256" key="1">
    <source>
        <dbReference type="PROSITE-ProRule" id="PRU00023"/>
    </source>
</evidence>
<dbReference type="SMART" id="SM00248">
    <property type="entry name" value="ANK"/>
    <property type="match status" value="10"/>
</dbReference>
<feature type="repeat" description="ANK" evidence="1">
    <location>
        <begin position="96"/>
        <end position="130"/>
    </location>
</feature>
<protein>
    <submittedName>
        <fullName evidence="4">Ankyrin repeat ph and sec7 domain containing protein secg-related</fullName>
    </submittedName>
</protein>
<dbReference type="Pfam" id="PF07534">
    <property type="entry name" value="TLD"/>
    <property type="match status" value="1"/>
</dbReference>